<organism evidence="3 4">
    <name type="scientific">Actinomadura barringtoniae</name>
    <dbReference type="NCBI Taxonomy" id="1427535"/>
    <lineage>
        <taxon>Bacteria</taxon>
        <taxon>Bacillati</taxon>
        <taxon>Actinomycetota</taxon>
        <taxon>Actinomycetes</taxon>
        <taxon>Streptosporangiales</taxon>
        <taxon>Thermomonosporaceae</taxon>
        <taxon>Actinomadura</taxon>
    </lineage>
</organism>
<dbReference type="Proteomes" id="UP000669179">
    <property type="component" value="Unassembled WGS sequence"/>
</dbReference>
<evidence type="ECO:0008006" key="5">
    <source>
        <dbReference type="Google" id="ProtNLM"/>
    </source>
</evidence>
<protein>
    <recommendedName>
        <fullName evidence="5">DUF2567 domain-containing protein</fullName>
    </recommendedName>
</protein>
<accession>A0A939PN09</accession>
<evidence type="ECO:0000313" key="4">
    <source>
        <dbReference type="Proteomes" id="UP000669179"/>
    </source>
</evidence>
<evidence type="ECO:0000313" key="3">
    <source>
        <dbReference type="EMBL" id="MBO2455801.1"/>
    </source>
</evidence>
<dbReference type="AlphaFoldDB" id="A0A939PN09"/>
<feature type="transmembrane region" description="Helical" evidence="2">
    <location>
        <begin position="41"/>
        <end position="63"/>
    </location>
</feature>
<proteinExistence type="predicted"/>
<keyword evidence="2" id="KW-1133">Transmembrane helix</keyword>
<dbReference type="EMBL" id="JAGEOJ010000042">
    <property type="protein sequence ID" value="MBO2455801.1"/>
    <property type="molecule type" value="Genomic_DNA"/>
</dbReference>
<name>A0A939PN09_9ACTN</name>
<gene>
    <name evidence="3" type="ORF">J4573_52605</name>
</gene>
<feature type="transmembrane region" description="Helical" evidence="2">
    <location>
        <begin position="124"/>
        <end position="142"/>
    </location>
</feature>
<reference evidence="3" key="1">
    <citation type="submission" date="2021-03" db="EMBL/GenBank/DDBJ databases">
        <authorList>
            <person name="Kanchanasin P."/>
            <person name="Saeng-In P."/>
            <person name="Phongsopitanun W."/>
            <person name="Yuki M."/>
            <person name="Kudo T."/>
            <person name="Ohkuma M."/>
            <person name="Tanasupawat S."/>
        </authorList>
    </citation>
    <scope>NUCLEOTIDE SEQUENCE</scope>
    <source>
        <strain evidence="3">GKU 128</strain>
    </source>
</reference>
<comment type="caution">
    <text evidence="3">The sequence shown here is derived from an EMBL/GenBank/DDBJ whole genome shotgun (WGS) entry which is preliminary data.</text>
</comment>
<feature type="transmembrane region" description="Helical" evidence="2">
    <location>
        <begin position="70"/>
        <end position="88"/>
    </location>
</feature>
<feature type="region of interest" description="Disordered" evidence="1">
    <location>
        <begin position="150"/>
        <end position="182"/>
    </location>
</feature>
<evidence type="ECO:0000256" key="2">
    <source>
        <dbReference type="SAM" id="Phobius"/>
    </source>
</evidence>
<sequence>MAVLGPLAGWLWSAVSPDVKYVVLQGKPLLADPEGQGPIGIDGRFALITAVAGLLCGVVAYLAGGRRNDIPLILGLVVGGVAASLLAWKVGHHIGLSDFQATVKHAKDGETVTGVADLRAKGVLVFWPLLAVGVYAVLELIVKRLPARDAGQPGPGEAGQIGGGQLDLQAAPTGGDVHRREP</sequence>
<keyword evidence="2" id="KW-0812">Transmembrane</keyword>
<evidence type="ECO:0000256" key="1">
    <source>
        <dbReference type="SAM" id="MobiDB-lite"/>
    </source>
</evidence>
<keyword evidence="4" id="KW-1185">Reference proteome</keyword>
<feature type="compositionally biased region" description="Gly residues" evidence="1">
    <location>
        <begin position="153"/>
        <end position="165"/>
    </location>
</feature>
<keyword evidence="2" id="KW-0472">Membrane</keyword>